<dbReference type="Proteomes" id="UP000049578">
    <property type="component" value="Unassembled WGS sequence"/>
</dbReference>
<dbReference type="RefSeq" id="WP_054278592.1">
    <property type="nucleotide sequence ID" value="NZ_LHQM01000010.1"/>
</dbReference>
<name>A0A0P6S2L0_9STRE</name>
<proteinExistence type="predicted"/>
<dbReference type="PANTHER" id="PTHR48081">
    <property type="entry name" value="AB HYDROLASE SUPERFAMILY PROTEIN C4A8.06C"/>
    <property type="match status" value="1"/>
</dbReference>
<dbReference type="GO" id="GO:0016787">
    <property type="term" value="F:hydrolase activity"/>
    <property type="evidence" value="ECO:0007669"/>
    <property type="project" value="UniProtKB-KW"/>
</dbReference>
<dbReference type="PANTHER" id="PTHR48081:SF8">
    <property type="entry name" value="ALPHA_BETA HYDROLASE FOLD-3 DOMAIN-CONTAINING PROTEIN-RELATED"/>
    <property type="match status" value="1"/>
</dbReference>
<protein>
    <submittedName>
        <fullName evidence="3">Esterase</fullName>
    </submittedName>
</protein>
<dbReference type="AlphaFoldDB" id="A0A0P6S2L0"/>
<evidence type="ECO:0000259" key="2">
    <source>
        <dbReference type="Pfam" id="PF07859"/>
    </source>
</evidence>
<dbReference type="Pfam" id="PF07859">
    <property type="entry name" value="Abhydrolase_3"/>
    <property type="match status" value="1"/>
</dbReference>
<dbReference type="EMBL" id="LHQM01000010">
    <property type="protein sequence ID" value="KPJ22797.1"/>
    <property type="molecule type" value="Genomic_DNA"/>
</dbReference>
<dbReference type="Gene3D" id="3.40.50.1820">
    <property type="entry name" value="alpha/beta hydrolase"/>
    <property type="match status" value="1"/>
</dbReference>
<accession>A0A0P6S2L0</accession>
<organism evidence="3 4">
    <name type="scientific">Streptococcus phocae</name>
    <dbReference type="NCBI Taxonomy" id="119224"/>
    <lineage>
        <taxon>Bacteria</taxon>
        <taxon>Bacillati</taxon>
        <taxon>Bacillota</taxon>
        <taxon>Bacilli</taxon>
        <taxon>Lactobacillales</taxon>
        <taxon>Streptococcaceae</taxon>
        <taxon>Streptococcus</taxon>
    </lineage>
</organism>
<feature type="domain" description="Alpha/beta hydrolase fold-3" evidence="2">
    <location>
        <begin position="88"/>
        <end position="290"/>
    </location>
</feature>
<evidence type="ECO:0000313" key="4">
    <source>
        <dbReference type="Proteomes" id="UP000049578"/>
    </source>
</evidence>
<dbReference type="InterPro" id="IPR029058">
    <property type="entry name" value="AB_hydrolase_fold"/>
</dbReference>
<dbReference type="InterPro" id="IPR050300">
    <property type="entry name" value="GDXG_lipolytic_enzyme"/>
</dbReference>
<keyword evidence="4" id="KW-1185">Reference proteome</keyword>
<evidence type="ECO:0000313" key="3">
    <source>
        <dbReference type="EMBL" id="KPJ22797.1"/>
    </source>
</evidence>
<dbReference type="PATRIC" id="fig|119224.3.peg.240"/>
<dbReference type="InterPro" id="IPR013094">
    <property type="entry name" value="AB_hydrolase_3"/>
</dbReference>
<reference evidence="3 4" key="1">
    <citation type="submission" date="2015-08" db="EMBL/GenBank/DDBJ databases">
        <title>Genome sequence of Streptococcus phocae subsp. phocae ATCC 51973T isolated from liver specimen obtained from seal.</title>
        <authorList>
            <person name="Avendano-Herrera R."/>
        </authorList>
    </citation>
    <scope>NUCLEOTIDE SEQUENCE [LARGE SCALE GENOMIC DNA]</scope>
    <source>
        <strain evidence="3 4">ATCC 51973</strain>
    </source>
</reference>
<gene>
    <name evidence="3" type="ORF">AKK44_03560</name>
</gene>
<evidence type="ECO:0000256" key="1">
    <source>
        <dbReference type="ARBA" id="ARBA00022801"/>
    </source>
</evidence>
<comment type="caution">
    <text evidence="3">The sequence shown here is derived from an EMBL/GenBank/DDBJ whole genome shotgun (WGS) entry which is preliminary data.</text>
</comment>
<dbReference type="SUPFAM" id="SSF53474">
    <property type="entry name" value="alpha/beta-Hydrolases"/>
    <property type="match status" value="1"/>
</dbReference>
<sequence length="314" mass="36260">MGGVVFIECYQKRSVSSWLIEKLFDLRRYKLSKKPDNYQGIETQRQRQIPYHLDNPETLVGFPTQEYDVDGMQVFVINDQKTQDQPIIFYLYGSVYLRRPEKFHFKTIKQLITLTNAKLVFPNFQKAPYVTYQEVYPKLAKAYKRYALAKKGNQTSFIGDSSGGGMALALAQYLRDHKEAPQPSQIITLSPWLDVSLANSDYQELEPVEAYLDARRLKDIGELWAGGKESMTHPYVSPLYGDYRGLPKIISFAGTREIFLPDIKRFHETLTQQEVPNQLIIEDNMIHAYVIFPIREARKALRQIAAFVLKGTES</sequence>
<dbReference type="STRING" id="119224.AKK44_03560"/>
<keyword evidence="1" id="KW-0378">Hydrolase</keyword>